<dbReference type="InterPro" id="IPR008978">
    <property type="entry name" value="HSP20-like_chaperone"/>
</dbReference>
<dbReference type="SUPFAM" id="SSF48452">
    <property type="entry name" value="TPR-like"/>
    <property type="match status" value="1"/>
</dbReference>
<keyword evidence="6" id="KW-1185">Reference proteome</keyword>
<dbReference type="OrthoDB" id="1898560at2759"/>
<dbReference type="CDD" id="cd06466">
    <property type="entry name" value="p23_CS_SGT1_like"/>
    <property type="match status" value="1"/>
</dbReference>
<sequence>MDQAARGAAALSANKYDEAIQHYTSAIASNPKAVQYYVQRSAAYQRSSKYAEALVDAELAVALAHDRARRELIKDAQLRRGIALYFNERYADAEHIFAIVKKLDEKEKTLQIWTMKVAAKLKDLPEDDERRKVTVEDVPVVELPSGQTPAPAASVKSATPPAPKPVVPTPADKIKHDWYQDNEKVVFTLMAKGVPKDKATVDIDQDSLSISFPIVGSTSDYSLTLDPLYASVDPATSTYQVKSTKIEVVLKKAVPGVKWHTLESDRKIESSSENATTIPSHILQGNTAEAAPAYPTSSKTGAKNWDKLADADLGEEDDMDGDQTSQFFKKLYKGAGSDAQRAMMKSYQESGGTVLSTDWSQVGDKYVKPEPPEGMEAKTYDS</sequence>
<evidence type="ECO:0000259" key="3">
    <source>
        <dbReference type="PROSITE" id="PS51048"/>
    </source>
</evidence>
<evidence type="ECO:0000313" key="6">
    <source>
        <dbReference type="Proteomes" id="UP000799753"/>
    </source>
</evidence>
<feature type="region of interest" description="Disordered" evidence="2">
    <location>
        <begin position="265"/>
        <end position="302"/>
    </location>
</feature>
<dbReference type="Proteomes" id="UP000799753">
    <property type="component" value="Unassembled WGS sequence"/>
</dbReference>
<dbReference type="AlphaFoldDB" id="A0A6A6SFU4"/>
<proteinExistence type="inferred from homology"/>
<evidence type="ECO:0000313" key="5">
    <source>
        <dbReference type="EMBL" id="KAF2646785.1"/>
    </source>
</evidence>
<accession>A0A6A6SFU4</accession>
<feature type="compositionally biased region" description="Basic and acidic residues" evidence="2">
    <location>
        <begin position="365"/>
        <end position="382"/>
    </location>
</feature>
<dbReference type="SUPFAM" id="SSF49764">
    <property type="entry name" value="HSP20-like chaperones"/>
    <property type="match status" value="1"/>
</dbReference>
<feature type="compositionally biased region" description="Polar residues" evidence="2">
    <location>
        <begin position="271"/>
        <end position="287"/>
    </location>
</feature>
<dbReference type="InterPro" id="IPR044563">
    <property type="entry name" value="Sgt1-like"/>
</dbReference>
<reference evidence="5" key="1">
    <citation type="journal article" date="2020" name="Stud. Mycol.">
        <title>101 Dothideomycetes genomes: a test case for predicting lifestyles and emergence of pathogens.</title>
        <authorList>
            <person name="Haridas S."/>
            <person name="Albert R."/>
            <person name="Binder M."/>
            <person name="Bloem J."/>
            <person name="Labutti K."/>
            <person name="Salamov A."/>
            <person name="Andreopoulos B."/>
            <person name="Baker S."/>
            <person name="Barry K."/>
            <person name="Bills G."/>
            <person name="Bluhm B."/>
            <person name="Cannon C."/>
            <person name="Castanera R."/>
            <person name="Culley D."/>
            <person name="Daum C."/>
            <person name="Ezra D."/>
            <person name="Gonzalez J."/>
            <person name="Henrissat B."/>
            <person name="Kuo A."/>
            <person name="Liang C."/>
            <person name="Lipzen A."/>
            <person name="Lutzoni F."/>
            <person name="Magnuson J."/>
            <person name="Mondo S."/>
            <person name="Nolan M."/>
            <person name="Ohm R."/>
            <person name="Pangilinan J."/>
            <person name="Park H.-J."/>
            <person name="Ramirez L."/>
            <person name="Alfaro M."/>
            <person name="Sun H."/>
            <person name="Tritt A."/>
            <person name="Yoshinaga Y."/>
            <person name="Zwiers L.-H."/>
            <person name="Turgeon B."/>
            <person name="Goodwin S."/>
            <person name="Spatafora J."/>
            <person name="Crous P."/>
            <person name="Grigoriev I."/>
        </authorList>
    </citation>
    <scope>NUCLEOTIDE SEQUENCE</scope>
    <source>
        <strain evidence="5">CBS 473.64</strain>
    </source>
</reference>
<evidence type="ECO:0000256" key="2">
    <source>
        <dbReference type="SAM" id="MobiDB-lite"/>
    </source>
</evidence>
<feature type="domain" description="CS" evidence="4">
    <location>
        <begin position="171"/>
        <end position="263"/>
    </location>
</feature>
<gene>
    <name evidence="5" type="ORF">P280DRAFT_18897</name>
</gene>
<dbReference type="Gene3D" id="1.25.40.10">
    <property type="entry name" value="Tetratricopeptide repeat domain"/>
    <property type="match status" value="1"/>
</dbReference>
<name>A0A6A6SFU4_9PLEO</name>
<dbReference type="InterPro" id="IPR007699">
    <property type="entry name" value="SGS_dom"/>
</dbReference>
<dbReference type="Pfam" id="PF04969">
    <property type="entry name" value="CS"/>
    <property type="match status" value="1"/>
</dbReference>
<dbReference type="EMBL" id="MU006776">
    <property type="protein sequence ID" value="KAF2646785.1"/>
    <property type="molecule type" value="Genomic_DNA"/>
</dbReference>
<feature type="compositionally biased region" description="Low complexity" evidence="2">
    <location>
        <begin position="148"/>
        <end position="159"/>
    </location>
</feature>
<feature type="domain" description="SGS" evidence="3">
    <location>
        <begin position="293"/>
        <end position="382"/>
    </location>
</feature>
<feature type="region of interest" description="Disordered" evidence="2">
    <location>
        <begin position="143"/>
        <end position="172"/>
    </location>
</feature>
<dbReference type="InterPro" id="IPR011990">
    <property type="entry name" value="TPR-like_helical_dom_sf"/>
</dbReference>
<dbReference type="Pfam" id="PF05002">
    <property type="entry name" value="SGS"/>
    <property type="match status" value="1"/>
</dbReference>
<dbReference type="PROSITE" id="PS51048">
    <property type="entry name" value="SGS"/>
    <property type="match status" value="1"/>
</dbReference>
<feature type="region of interest" description="Disordered" evidence="2">
    <location>
        <begin position="352"/>
        <end position="382"/>
    </location>
</feature>
<protein>
    <submittedName>
        <fullName evidence="5">SGS-domain-containing protein</fullName>
    </submittedName>
</protein>
<comment type="similarity">
    <text evidence="1">Belongs to the SGT1 family.</text>
</comment>
<dbReference type="InterPro" id="IPR007052">
    <property type="entry name" value="CS_dom"/>
</dbReference>
<dbReference type="PROSITE" id="PS51203">
    <property type="entry name" value="CS"/>
    <property type="match status" value="1"/>
</dbReference>
<dbReference type="GO" id="GO:0051087">
    <property type="term" value="F:protein-folding chaperone binding"/>
    <property type="evidence" value="ECO:0007669"/>
    <property type="project" value="InterPro"/>
</dbReference>
<organism evidence="5 6">
    <name type="scientific">Massarina eburnea CBS 473.64</name>
    <dbReference type="NCBI Taxonomy" id="1395130"/>
    <lineage>
        <taxon>Eukaryota</taxon>
        <taxon>Fungi</taxon>
        <taxon>Dikarya</taxon>
        <taxon>Ascomycota</taxon>
        <taxon>Pezizomycotina</taxon>
        <taxon>Dothideomycetes</taxon>
        <taxon>Pleosporomycetidae</taxon>
        <taxon>Pleosporales</taxon>
        <taxon>Massarineae</taxon>
        <taxon>Massarinaceae</taxon>
        <taxon>Massarina</taxon>
    </lineage>
</organism>
<dbReference type="Gene3D" id="2.60.40.790">
    <property type="match status" value="1"/>
</dbReference>
<dbReference type="PANTHER" id="PTHR45862">
    <property type="entry name" value="PROTEIN SGT1 HOMOLOG"/>
    <property type="match status" value="1"/>
</dbReference>
<evidence type="ECO:0000256" key="1">
    <source>
        <dbReference type="ARBA" id="ARBA00008509"/>
    </source>
</evidence>
<evidence type="ECO:0000259" key="4">
    <source>
        <dbReference type="PROSITE" id="PS51203"/>
    </source>
</evidence>